<accession>A0A1C7P0B7</accession>
<dbReference type="PANTHER" id="PTHR30154:SF34">
    <property type="entry name" value="TRANSCRIPTIONAL REGULATOR AZLB"/>
    <property type="match status" value="1"/>
</dbReference>
<dbReference type="InterPro" id="IPR036388">
    <property type="entry name" value="WH-like_DNA-bd_sf"/>
</dbReference>
<comment type="caution">
    <text evidence="5">The sequence shown here is derived from an EMBL/GenBank/DDBJ whole genome shotgun (WGS) entry which is preliminary data.</text>
</comment>
<dbReference type="RefSeq" id="WP_068955108.1">
    <property type="nucleotide sequence ID" value="NZ_LGLV01000009.1"/>
</dbReference>
<dbReference type="SUPFAM" id="SSF54909">
    <property type="entry name" value="Dimeric alpha+beta barrel"/>
    <property type="match status" value="1"/>
</dbReference>
<dbReference type="PANTHER" id="PTHR30154">
    <property type="entry name" value="LEUCINE-RESPONSIVE REGULATORY PROTEIN"/>
    <property type="match status" value="1"/>
</dbReference>
<evidence type="ECO:0000256" key="3">
    <source>
        <dbReference type="ARBA" id="ARBA00023163"/>
    </source>
</evidence>
<dbReference type="GO" id="GO:0005829">
    <property type="term" value="C:cytosol"/>
    <property type="evidence" value="ECO:0007669"/>
    <property type="project" value="TreeGrafter"/>
</dbReference>
<keyword evidence="2" id="KW-0238">DNA-binding</keyword>
<name>A0A1C7P0B7_9HYPH</name>
<reference evidence="5 6" key="1">
    <citation type="journal article" date="2016" name="Syst. Appl. Microbiol.">
        <title>Pararhizobium polonicum sp. nov. isolated from tumors on stone fruit rootstocks.</title>
        <authorList>
            <person name="Pulawska J."/>
            <person name="Kuzmanovic N."/>
            <person name="Willems A."/>
            <person name="Pothier J.F."/>
        </authorList>
    </citation>
    <scope>NUCLEOTIDE SEQUENCE [LARGE SCALE GENOMIC DNA]</scope>
    <source>
        <strain evidence="5 6">F5.1</strain>
    </source>
</reference>
<gene>
    <name evidence="5" type="ORF">ADU59_15915</name>
</gene>
<dbReference type="InterPro" id="IPR036390">
    <property type="entry name" value="WH_DNA-bd_sf"/>
</dbReference>
<keyword evidence="1" id="KW-0805">Transcription regulation</keyword>
<dbReference type="PROSITE" id="PS50956">
    <property type="entry name" value="HTH_ASNC_2"/>
    <property type="match status" value="1"/>
</dbReference>
<dbReference type="OrthoDB" id="7856348at2"/>
<evidence type="ECO:0000259" key="4">
    <source>
        <dbReference type="PROSITE" id="PS50956"/>
    </source>
</evidence>
<dbReference type="SUPFAM" id="SSF46785">
    <property type="entry name" value="Winged helix' DNA-binding domain"/>
    <property type="match status" value="1"/>
</dbReference>
<dbReference type="EMBL" id="LGLV01000009">
    <property type="protein sequence ID" value="OBZ94658.1"/>
    <property type="molecule type" value="Genomic_DNA"/>
</dbReference>
<dbReference type="PRINTS" id="PR00033">
    <property type="entry name" value="HTHASNC"/>
</dbReference>
<dbReference type="GO" id="GO:0043565">
    <property type="term" value="F:sequence-specific DNA binding"/>
    <property type="evidence" value="ECO:0007669"/>
    <property type="project" value="InterPro"/>
</dbReference>
<proteinExistence type="predicted"/>
<sequence>MPEPLDQFDRSILEIVQRDCQLKAETIADRVGLSASAVQRRLKRMRETGVISAEIAIVDRKIAGNPMTFITGMEIERENYDALSKFRVWAEKHDHIQQIYYVTGAVDLIAIITARDVGQYDEITAAIMSQNPQIKRIHTNVVLKEIKLGMFVPVEP</sequence>
<dbReference type="STRING" id="1612624.ADU59_15915"/>
<protein>
    <submittedName>
        <fullName evidence="5">AsnC family transcriptional regulator</fullName>
    </submittedName>
</protein>
<dbReference type="Proteomes" id="UP000093111">
    <property type="component" value="Unassembled WGS sequence"/>
</dbReference>
<organism evidence="5 6">
    <name type="scientific">Pararhizobium polonicum</name>
    <dbReference type="NCBI Taxonomy" id="1612624"/>
    <lineage>
        <taxon>Bacteria</taxon>
        <taxon>Pseudomonadati</taxon>
        <taxon>Pseudomonadota</taxon>
        <taxon>Alphaproteobacteria</taxon>
        <taxon>Hyphomicrobiales</taxon>
        <taxon>Rhizobiaceae</taxon>
        <taxon>Rhizobium/Agrobacterium group</taxon>
        <taxon>Pararhizobium</taxon>
    </lineage>
</organism>
<dbReference type="AlphaFoldDB" id="A0A1C7P0B7"/>
<evidence type="ECO:0000313" key="5">
    <source>
        <dbReference type="EMBL" id="OBZ94658.1"/>
    </source>
</evidence>
<evidence type="ECO:0000256" key="2">
    <source>
        <dbReference type="ARBA" id="ARBA00023125"/>
    </source>
</evidence>
<dbReference type="Gene3D" id="1.10.10.10">
    <property type="entry name" value="Winged helix-like DNA-binding domain superfamily/Winged helix DNA-binding domain"/>
    <property type="match status" value="1"/>
</dbReference>
<evidence type="ECO:0000256" key="1">
    <source>
        <dbReference type="ARBA" id="ARBA00023015"/>
    </source>
</evidence>
<keyword evidence="6" id="KW-1185">Reference proteome</keyword>
<keyword evidence="3" id="KW-0804">Transcription</keyword>
<dbReference type="InterPro" id="IPR019887">
    <property type="entry name" value="Tscrpt_reg_AsnC/Lrp_C"/>
</dbReference>
<dbReference type="SMART" id="SM00344">
    <property type="entry name" value="HTH_ASNC"/>
    <property type="match status" value="1"/>
</dbReference>
<feature type="domain" description="HTH asnC-type" evidence="4">
    <location>
        <begin position="5"/>
        <end position="66"/>
    </location>
</feature>
<evidence type="ECO:0000313" key="6">
    <source>
        <dbReference type="Proteomes" id="UP000093111"/>
    </source>
</evidence>
<dbReference type="GO" id="GO:0043200">
    <property type="term" value="P:response to amino acid"/>
    <property type="evidence" value="ECO:0007669"/>
    <property type="project" value="TreeGrafter"/>
</dbReference>
<dbReference type="PATRIC" id="fig|1612624.7.peg.5109"/>
<dbReference type="Pfam" id="PF13404">
    <property type="entry name" value="HTH_AsnC-type"/>
    <property type="match status" value="1"/>
</dbReference>
<dbReference type="InterPro" id="IPR000485">
    <property type="entry name" value="AsnC-type_HTH_dom"/>
</dbReference>
<dbReference type="InterPro" id="IPR019888">
    <property type="entry name" value="Tscrpt_reg_AsnC-like"/>
</dbReference>
<dbReference type="Gene3D" id="3.30.70.920">
    <property type="match status" value="1"/>
</dbReference>
<dbReference type="InterPro" id="IPR011008">
    <property type="entry name" value="Dimeric_a/b-barrel"/>
</dbReference>
<dbReference type="Pfam" id="PF01037">
    <property type="entry name" value="AsnC_trans_reg"/>
    <property type="match status" value="1"/>
</dbReference>